<accession>A0A158D1X4</accession>
<protein>
    <submittedName>
        <fullName evidence="1">Uncharacterized protein</fullName>
    </submittedName>
</protein>
<keyword evidence="2" id="KW-1185">Reference proteome</keyword>
<dbReference type="STRING" id="1777137.AWB76_06298"/>
<dbReference type="EMBL" id="FCOI02000031">
    <property type="protein sequence ID" value="SAK88216.1"/>
    <property type="molecule type" value="Genomic_DNA"/>
</dbReference>
<sequence>MQSPIRISVQSDLDALTRRLNDFERKQLPFASAQALTAVAKRVQAAEKAALPQVFDRPTPFTVNSIGVKAARKNTQEALVFVKDIAAAYLAPYEFGGTHKLIGSGKTWLNPKDMALLNQYGNFSRTALKRLEGRPDIFVGTIKTASGESIGGVWQRPTDVKAIKRSGKRGVAMRGANKTSHLRLLIRFGDAQPVKQHLHFGKRGHEVVASTYRAEFAAAFAKALATAR</sequence>
<gene>
    <name evidence="1" type="ORF">AWB76_06298</name>
</gene>
<dbReference type="OrthoDB" id="6871774at2"/>
<evidence type="ECO:0000313" key="1">
    <source>
        <dbReference type="EMBL" id="SAK88216.1"/>
    </source>
</evidence>
<proteinExistence type="predicted"/>
<dbReference type="RefSeq" id="WP_061163925.1">
    <property type="nucleotide sequence ID" value="NZ_FCOI02000031.1"/>
</dbReference>
<name>A0A158D1X4_9BURK</name>
<evidence type="ECO:0000313" key="2">
    <source>
        <dbReference type="Proteomes" id="UP000054624"/>
    </source>
</evidence>
<organism evidence="1 2">
    <name type="scientific">Caballeronia temeraria</name>
    <dbReference type="NCBI Taxonomy" id="1777137"/>
    <lineage>
        <taxon>Bacteria</taxon>
        <taxon>Pseudomonadati</taxon>
        <taxon>Pseudomonadota</taxon>
        <taxon>Betaproteobacteria</taxon>
        <taxon>Burkholderiales</taxon>
        <taxon>Burkholderiaceae</taxon>
        <taxon>Caballeronia</taxon>
    </lineage>
</organism>
<dbReference type="AlphaFoldDB" id="A0A158D1X4"/>
<dbReference type="Proteomes" id="UP000054624">
    <property type="component" value="Unassembled WGS sequence"/>
</dbReference>
<reference evidence="2" key="1">
    <citation type="submission" date="2016-01" db="EMBL/GenBank/DDBJ databases">
        <authorList>
            <person name="Peeters Charlotte."/>
        </authorList>
    </citation>
    <scope>NUCLEOTIDE SEQUENCE [LARGE SCALE GENOMIC DNA]</scope>
</reference>